<accession>A0ACB7UIG1</accession>
<reference evidence="2" key="1">
    <citation type="journal article" date="2022" name="Nat. Commun.">
        <title>Chromosome evolution and the genetic basis of agronomically important traits in greater yam.</title>
        <authorList>
            <person name="Bredeson J.V."/>
            <person name="Lyons J.B."/>
            <person name="Oniyinde I.O."/>
            <person name="Okereke N.R."/>
            <person name="Kolade O."/>
            <person name="Nnabue I."/>
            <person name="Nwadili C.O."/>
            <person name="Hribova E."/>
            <person name="Parker M."/>
            <person name="Nwogha J."/>
            <person name="Shu S."/>
            <person name="Carlson J."/>
            <person name="Kariba R."/>
            <person name="Muthemba S."/>
            <person name="Knop K."/>
            <person name="Barton G.J."/>
            <person name="Sherwood A.V."/>
            <person name="Lopez-Montes A."/>
            <person name="Asiedu R."/>
            <person name="Jamnadass R."/>
            <person name="Muchugi A."/>
            <person name="Goodstein D."/>
            <person name="Egesi C.N."/>
            <person name="Featherston J."/>
            <person name="Asfaw A."/>
            <person name="Simpson G.G."/>
            <person name="Dolezel J."/>
            <person name="Hendre P.S."/>
            <person name="Van Deynze A."/>
            <person name="Kumar P.L."/>
            <person name="Obidiegwu J.E."/>
            <person name="Bhattacharjee R."/>
            <person name="Rokhsar D.S."/>
        </authorList>
    </citation>
    <scope>NUCLEOTIDE SEQUENCE [LARGE SCALE GENOMIC DNA]</scope>
    <source>
        <strain evidence="2">cv. TDa95/00328</strain>
    </source>
</reference>
<organism evidence="1 2">
    <name type="scientific">Dioscorea alata</name>
    <name type="common">Purple yam</name>
    <dbReference type="NCBI Taxonomy" id="55571"/>
    <lineage>
        <taxon>Eukaryota</taxon>
        <taxon>Viridiplantae</taxon>
        <taxon>Streptophyta</taxon>
        <taxon>Embryophyta</taxon>
        <taxon>Tracheophyta</taxon>
        <taxon>Spermatophyta</taxon>
        <taxon>Magnoliopsida</taxon>
        <taxon>Liliopsida</taxon>
        <taxon>Dioscoreales</taxon>
        <taxon>Dioscoreaceae</taxon>
        <taxon>Dioscorea</taxon>
    </lineage>
</organism>
<proteinExistence type="predicted"/>
<evidence type="ECO:0000313" key="2">
    <source>
        <dbReference type="Proteomes" id="UP000827976"/>
    </source>
</evidence>
<evidence type="ECO:0000313" key="1">
    <source>
        <dbReference type="EMBL" id="KAH7660119.1"/>
    </source>
</evidence>
<protein>
    <submittedName>
        <fullName evidence="1">KOW domain-containing protein</fullName>
    </submittedName>
</protein>
<keyword evidence="2" id="KW-1185">Reference proteome</keyword>
<gene>
    <name evidence="1" type="ORF">IHE45_16G078600</name>
</gene>
<sequence length="345" mass="38409">MHVHVEWRRDRDTGDYFETIDNMMFKDGFIYKTVSMKSISAQNIQPTFDELDKFRMPGEDGNVDVASLSTFFANRKKGHFMKGDAVVVIHGDLKNLMGWVEKVEEENVHIRAKISGLPKALAFNEKELCKYFKPGDHVKVVSGVQEGATGMVVKVDGHVLTILSDNDKENIFVFADNVVDSTKVTAGIGRIGDYELHDLVQLDNLSFGVIIRVENEAFQVLKGVPDRPEVLLVKLREIKSKIERRANAQDRSQSIVSTKDVARVLEGPFKGKQGPVEHIHKGILFIYDRHHIEHGGFICMKARSCIVVGGPNGSASFGQFSGLRSSAQISQSVLKTTTLGRKAPD</sequence>
<dbReference type="Proteomes" id="UP000827976">
    <property type="component" value="Chromosome 16"/>
</dbReference>
<dbReference type="EMBL" id="CM037026">
    <property type="protein sequence ID" value="KAH7660119.1"/>
    <property type="molecule type" value="Genomic_DNA"/>
</dbReference>
<name>A0ACB7UIG1_DIOAL</name>
<comment type="caution">
    <text evidence="1">The sequence shown here is derived from an EMBL/GenBank/DDBJ whole genome shotgun (WGS) entry which is preliminary data.</text>
</comment>